<evidence type="ECO:0000256" key="2">
    <source>
        <dbReference type="ARBA" id="ARBA00022692"/>
    </source>
</evidence>
<evidence type="ECO:0000313" key="8">
    <source>
        <dbReference type="Proteomes" id="UP000285060"/>
    </source>
</evidence>
<dbReference type="AlphaFoldDB" id="A0A3R6V9H9"/>
<evidence type="ECO:0000256" key="5">
    <source>
        <dbReference type="SAM" id="Phobius"/>
    </source>
</evidence>
<dbReference type="PANTHER" id="PTHR22950:SF652">
    <property type="entry name" value="TRANSMEMBRANE AMINO ACID TRANSPORTER FAMILY PROTEIN"/>
    <property type="match status" value="1"/>
</dbReference>
<organism evidence="7 8">
    <name type="scientific">Aphanomyces invadans</name>
    <dbReference type="NCBI Taxonomy" id="157072"/>
    <lineage>
        <taxon>Eukaryota</taxon>
        <taxon>Sar</taxon>
        <taxon>Stramenopiles</taxon>
        <taxon>Oomycota</taxon>
        <taxon>Saprolegniomycetes</taxon>
        <taxon>Saprolegniales</taxon>
        <taxon>Verrucalvaceae</taxon>
        <taxon>Aphanomyces</taxon>
    </lineage>
</organism>
<dbReference type="Proteomes" id="UP000285060">
    <property type="component" value="Unassembled WGS sequence"/>
</dbReference>
<feature type="transmembrane region" description="Helical" evidence="5">
    <location>
        <begin position="304"/>
        <end position="324"/>
    </location>
</feature>
<proteinExistence type="predicted"/>
<dbReference type="VEuPathDB" id="FungiDB:H310_12076"/>
<keyword evidence="2 5" id="KW-0812">Transmembrane</keyword>
<protein>
    <recommendedName>
        <fullName evidence="6">Amino acid transporter transmembrane domain-containing protein</fullName>
    </recommendedName>
</protein>
<accession>A0A3R6V9H9</accession>
<feature type="transmembrane region" description="Helical" evidence="5">
    <location>
        <begin position="61"/>
        <end position="82"/>
    </location>
</feature>
<keyword evidence="4 5" id="KW-0472">Membrane</keyword>
<dbReference type="PANTHER" id="PTHR22950">
    <property type="entry name" value="AMINO ACID TRANSPORTER"/>
    <property type="match status" value="1"/>
</dbReference>
<reference evidence="7 8" key="1">
    <citation type="submission" date="2018-08" db="EMBL/GenBank/DDBJ databases">
        <title>Aphanomyces genome sequencing and annotation.</title>
        <authorList>
            <person name="Minardi D."/>
            <person name="Oidtmann B."/>
            <person name="Van Der Giezen M."/>
            <person name="Studholme D.J."/>
        </authorList>
    </citation>
    <scope>NUCLEOTIDE SEQUENCE [LARGE SCALE GENOMIC DNA]</scope>
    <source>
        <strain evidence="7 8">NJM0002</strain>
    </source>
</reference>
<feature type="transmembrane region" description="Helical" evidence="5">
    <location>
        <begin position="168"/>
        <end position="191"/>
    </location>
</feature>
<keyword evidence="8" id="KW-1185">Reference proteome</keyword>
<evidence type="ECO:0000259" key="6">
    <source>
        <dbReference type="Pfam" id="PF01490"/>
    </source>
</evidence>
<feature type="transmembrane region" description="Helical" evidence="5">
    <location>
        <begin position="262"/>
        <end position="283"/>
    </location>
</feature>
<dbReference type="InterPro" id="IPR013057">
    <property type="entry name" value="AA_transpt_TM"/>
</dbReference>
<evidence type="ECO:0000256" key="1">
    <source>
        <dbReference type="ARBA" id="ARBA00004141"/>
    </source>
</evidence>
<gene>
    <name evidence="7" type="ORF">DYB32_005837</name>
</gene>
<feature type="domain" description="Amino acid transporter transmembrane" evidence="6">
    <location>
        <begin position="1"/>
        <end position="377"/>
    </location>
</feature>
<comment type="subcellular location">
    <subcellularLocation>
        <location evidence="1">Membrane</location>
        <topology evidence="1">Multi-pass membrane protein</topology>
    </subcellularLocation>
</comment>
<feature type="transmembrane region" description="Helical" evidence="5">
    <location>
        <begin position="6"/>
        <end position="29"/>
    </location>
</feature>
<evidence type="ECO:0000256" key="4">
    <source>
        <dbReference type="ARBA" id="ARBA00023136"/>
    </source>
</evidence>
<feature type="transmembrane region" description="Helical" evidence="5">
    <location>
        <begin position="361"/>
        <end position="382"/>
    </location>
</feature>
<dbReference type="Pfam" id="PF01490">
    <property type="entry name" value="Aa_trans"/>
    <property type="match status" value="1"/>
</dbReference>
<dbReference type="GO" id="GO:0015179">
    <property type="term" value="F:L-amino acid transmembrane transporter activity"/>
    <property type="evidence" value="ECO:0007669"/>
    <property type="project" value="TreeGrafter"/>
</dbReference>
<feature type="transmembrane region" description="Helical" evidence="5">
    <location>
        <begin position="129"/>
        <end position="148"/>
    </location>
</feature>
<feature type="transmembrane region" description="Helical" evidence="5">
    <location>
        <begin position="97"/>
        <end position="117"/>
    </location>
</feature>
<dbReference type="GO" id="GO:0016020">
    <property type="term" value="C:membrane"/>
    <property type="evidence" value="ECO:0007669"/>
    <property type="project" value="UniProtKB-SubCell"/>
</dbReference>
<keyword evidence="3 5" id="KW-1133">Transmembrane helix</keyword>
<evidence type="ECO:0000256" key="3">
    <source>
        <dbReference type="ARBA" id="ARBA00022989"/>
    </source>
</evidence>
<dbReference type="EMBL" id="QUSY01000556">
    <property type="protein sequence ID" value="RHY28606.1"/>
    <property type="molecule type" value="Genomic_DNA"/>
</dbReference>
<evidence type="ECO:0000313" key="7">
    <source>
        <dbReference type="EMBL" id="RHY28606.1"/>
    </source>
</evidence>
<sequence length="387" mass="41301">MLSIPFTFASAPISVVMMSLLAVGLGMGYTAELLVRVHIATNVSTFNGLAEVAFGPVVSKIVSATTIFAILGACVGCIEIVTDLSPFLVHFVGIETLYNPTVIVLTVFIVAVYPLTLLKNITALRFSSYVGFVASIYLVVAVTVRAASSTPAAIVDPVRPTFDHLPLKIAHVASVFNYAFVSHLNVIPLYANLRHAMQPSLVPSTALSALSLMRVVIYTMSCFCIVMYAVFGTHALTLYGSHIQGNILLNLENDRVMAFPRLAVLVTILFSFPLLFHPFMLLVESFALQCMGSEDVYVSRRAKAMQSLVLLLVVVAVATVMPGIQVTFSLTGASCVTLICYVFPVLTYLQLCPTDSVLRRGAAVVVGVVGAAAGIAATGLVLTRTTV</sequence>
<feature type="transmembrane region" description="Helical" evidence="5">
    <location>
        <begin position="330"/>
        <end position="349"/>
    </location>
</feature>
<comment type="caution">
    <text evidence="7">The sequence shown here is derived from an EMBL/GenBank/DDBJ whole genome shotgun (WGS) entry which is preliminary data.</text>
</comment>
<name>A0A3R6V9H9_9STRA</name>
<feature type="transmembrane region" description="Helical" evidence="5">
    <location>
        <begin position="212"/>
        <end position="231"/>
    </location>
</feature>